<comment type="caution">
    <text evidence="2">The sequence shown here is derived from an EMBL/GenBank/DDBJ whole genome shotgun (WGS) entry which is preliminary data.</text>
</comment>
<reference evidence="2 3" key="1">
    <citation type="journal article" date="2012" name="J. Bacteriol.">
        <title>Genome Sequence of n-Alkane-Degrading Hydrocarboniphaga effusa Strain AP103T (ATCC BAA-332T).</title>
        <authorList>
            <person name="Chang H.K."/>
            <person name="Zylstra G.J."/>
            <person name="Chae J.C."/>
        </authorList>
    </citation>
    <scope>NUCLEOTIDE SEQUENCE [LARGE SCALE GENOMIC DNA]</scope>
    <source>
        <strain evidence="2 3">AP103</strain>
    </source>
</reference>
<dbReference type="Pfam" id="PF12266">
    <property type="entry name" value="DUF3613"/>
    <property type="match status" value="1"/>
</dbReference>
<protein>
    <recommendedName>
        <fullName evidence="4">DUF3613 domain-containing protein</fullName>
    </recommendedName>
</protein>
<evidence type="ECO:0000313" key="2">
    <source>
        <dbReference type="EMBL" id="EIT69215.1"/>
    </source>
</evidence>
<dbReference type="EMBL" id="AKGD01000002">
    <property type="protein sequence ID" value="EIT69215.1"/>
    <property type="molecule type" value="Genomic_DNA"/>
</dbReference>
<proteinExistence type="predicted"/>
<name>I8T5K6_9GAMM</name>
<accession>I8T5K6</accession>
<evidence type="ECO:0000256" key="1">
    <source>
        <dbReference type="SAM" id="SignalP"/>
    </source>
</evidence>
<dbReference type="STRING" id="1172194.WQQ_27970"/>
<evidence type="ECO:0000313" key="3">
    <source>
        <dbReference type="Proteomes" id="UP000003704"/>
    </source>
</evidence>
<keyword evidence="3" id="KW-1185">Reference proteome</keyword>
<dbReference type="InterPro" id="IPR022053">
    <property type="entry name" value="DUF3613"/>
</dbReference>
<keyword evidence="1" id="KW-0732">Signal</keyword>
<organism evidence="2 3">
    <name type="scientific">Hydrocarboniphaga effusa AP103</name>
    <dbReference type="NCBI Taxonomy" id="1172194"/>
    <lineage>
        <taxon>Bacteria</taxon>
        <taxon>Pseudomonadati</taxon>
        <taxon>Pseudomonadota</taxon>
        <taxon>Gammaproteobacteria</taxon>
        <taxon>Nevskiales</taxon>
        <taxon>Nevskiaceae</taxon>
        <taxon>Hydrocarboniphaga</taxon>
    </lineage>
</organism>
<feature type="signal peptide" evidence="1">
    <location>
        <begin position="1"/>
        <end position="22"/>
    </location>
</feature>
<gene>
    <name evidence="2" type="ORF">WQQ_27970</name>
</gene>
<feature type="chain" id="PRO_5003714005" description="DUF3613 domain-containing protein" evidence="1">
    <location>
        <begin position="23"/>
        <end position="96"/>
    </location>
</feature>
<dbReference type="AlphaFoldDB" id="I8T5K6"/>
<evidence type="ECO:0008006" key="4">
    <source>
        <dbReference type="Google" id="ProtNLM"/>
    </source>
</evidence>
<sequence>MMHKNLIAILALASVASGTAFAQDDASAPAFGGDTRALVDLQISNNAALGAPRPMPGEVADRVYSRYVKSFSHPIPERFDREKFSNSGGSSGAGGQ</sequence>
<dbReference type="Proteomes" id="UP000003704">
    <property type="component" value="Unassembled WGS sequence"/>
</dbReference>